<evidence type="ECO:0000256" key="1">
    <source>
        <dbReference type="SAM" id="MobiDB-lite"/>
    </source>
</evidence>
<organism evidence="2 3">
    <name type="scientific">Prorocentrum cordatum</name>
    <dbReference type="NCBI Taxonomy" id="2364126"/>
    <lineage>
        <taxon>Eukaryota</taxon>
        <taxon>Sar</taxon>
        <taxon>Alveolata</taxon>
        <taxon>Dinophyceae</taxon>
        <taxon>Prorocentrales</taxon>
        <taxon>Prorocentraceae</taxon>
        <taxon>Prorocentrum</taxon>
    </lineage>
</organism>
<accession>A0ABN9RWF8</accession>
<sequence>MRTSAARGLRHGPRGLFLARRRPQRHAEAHCGGHRRPRAAREAGGPRLPGRPPGRLGLSRHGQRLAGGRLRGRRAGSSARREPGGPRERQPRGVRARGPVRGPSGRRWRAGVSAPPACAAELAHRARVAVVTEEGGGSGGGTVAWPHLVRRRVLSAPEQGEVSGADVLEPLLPSETAEEAEETRPAACPRWRPTSLAVPRKSPRTSDPLLLSHVVRALGAACQWSPALCLQLLEGVAHLRQGWLQAAGDGGGEGEAGQLRLEVFRLIRRTCHVGGRPAAAWWFAADKPGQWTAVAAVRRAVLDVVARGERYDGEHLGDAEQDSCARAAAVRRRGPPDVARLAPRRGRRGRGRLRWRQERGLAAPLEGCLHRLAQRGCADPRLPGGRLDCRRPAAAHLHLQVLTRDAGTAEGPLYPLEQPDAGALLGTLAADWARPLAEALADDHPLEAPAGATAARQFCAAALADLAAAAASPRGPGTPAEAHLAAAGAALLAGRLRERCAEVAVPAGPPAGAE</sequence>
<keyword evidence="3" id="KW-1185">Reference proteome</keyword>
<feature type="compositionally biased region" description="Low complexity" evidence="1">
    <location>
        <begin position="42"/>
        <end position="68"/>
    </location>
</feature>
<feature type="compositionally biased region" description="Basic and acidic residues" evidence="1">
    <location>
        <begin position="79"/>
        <end position="91"/>
    </location>
</feature>
<feature type="region of interest" description="Disordered" evidence="1">
    <location>
        <begin position="1"/>
        <end position="112"/>
    </location>
</feature>
<feature type="region of interest" description="Disordered" evidence="1">
    <location>
        <begin position="175"/>
        <end position="204"/>
    </location>
</feature>
<dbReference type="EMBL" id="CAUYUJ010008347">
    <property type="protein sequence ID" value="CAK0823684.1"/>
    <property type="molecule type" value="Genomic_DNA"/>
</dbReference>
<proteinExistence type="predicted"/>
<dbReference type="Proteomes" id="UP001189429">
    <property type="component" value="Unassembled WGS sequence"/>
</dbReference>
<evidence type="ECO:0000313" key="2">
    <source>
        <dbReference type="EMBL" id="CAK0823684.1"/>
    </source>
</evidence>
<feature type="compositionally biased region" description="Basic residues" evidence="1">
    <location>
        <begin position="8"/>
        <end position="24"/>
    </location>
</feature>
<protein>
    <submittedName>
        <fullName evidence="2">Uncharacterized protein</fullName>
    </submittedName>
</protein>
<gene>
    <name evidence="2" type="ORF">PCOR1329_LOCUS24313</name>
</gene>
<feature type="non-terminal residue" evidence="2">
    <location>
        <position position="514"/>
    </location>
</feature>
<reference evidence="2" key="1">
    <citation type="submission" date="2023-10" db="EMBL/GenBank/DDBJ databases">
        <authorList>
            <person name="Chen Y."/>
            <person name="Shah S."/>
            <person name="Dougan E. K."/>
            <person name="Thang M."/>
            <person name="Chan C."/>
        </authorList>
    </citation>
    <scope>NUCLEOTIDE SEQUENCE [LARGE SCALE GENOMIC DNA]</scope>
</reference>
<comment type="caution">
    <text evidence="2">The sequence shown here is derived from an EMBL/GenBank/DDBJ whole genome shotgun (WGS) entry which is preliminary data.</text>
</comment>
<evidence type="ECO:0000313" key="3">
    <source>
        <dbReference type="Proteomes" id="UP001189429"/>
    </source>
</evidence>
<name>A0ABN9RWF8_9DINO</name>